<organism evidence="1">
    <name type="scientific">Culex pipiens</name>
    <name type="common">House mosquito</name>
    <dbReference type="NCBI Taxonomy" id="7175"/>
    <lineage>
        <taxon>Eukaryota</taxon>
        <taxon>Metazoa</taxon>
        <taxon>Ecdysozoa</taxon>
        <taxon>Arthropoda</taxon>
        <taxon>Hexapoda</taxon>
        <taxon>Insecta</taxon>
        <taxon>Pterygota</taxon>
        <taxon>Neoptera</taxon>
        <taxon>Endopterygota</taxon>
        <taxon>Diptera</taxon>
        <taxon>Nematocera</taxon>
        <taxon>Culicoidea</taxon>
        <taxon>Culicidae</taxon>
        <taxon>Culicinae</taxon>
        <taxon>Culicini</taxon>
        <taxon>Culex</taxon>
        <taxon>Culex</taxon>
    </lineage>
</organism>
<protein>
    <submittedName>
        <fullName evidence="1">(northern house mosquito) hypothetical protein</fullName>
    </submittedName>
</protein>
<sequence length="160" mass="17692">MGLPLRNAEALRWMSQNSEFGLAIPTTSVVGMRNGWASISNRVATGGEAWATSFCVSFKRFLTIFFQRLSCDAIFFGSIVAALWNRIVKRSSIAAAFNLPDGVLLAMARITLREVDCLRVGGDIWPMSAIRAILFRWKRRCMANRLSGLLLGVIGCDSWG</sequence>
<accession>A0A8D8H1Y8</accession>
<evidence type="ECO:0000313" key="1">
    <source>
        <dbReference type="EMBL" id="CAG6526452.1"/>
    </source>
</evidence>
<name>A0A8D8H1Y8_CULPI</name>
<proteinExistence type="predicted"/>
<dbReference type="EMBL" id="HBUE01299505">
    <property type="protein sequence ID" value="CAG6578164.1"/>
    <property type="molecule type" value="Transcribed_RNA"/>
</dbReference>
<reference evidence="1" key="1">
    <citation type="submission" date="2021-05" db="EMBL/GenBank/DDBJ databases">
        <authorList>
            <person name="Alioto T."/>
            <person name="Alioto T."/>
            <person name="Gomez Garrido J."/>
        </authorList>
    </citation>
    <scope>NUCLEOTIDE SEQUENCE</scope>
</reference>
<dbReference type="EMBL" id="HBUE01193548">
    <property type="protein sequence ID" value="CAG6526452.1"/>
    <property type="molecule type" value="Transcribed_RNA"/>
</dbReference>
<dbReference type="AlphaFoldDB" id="A0A8D8H1Y8"/>